<dbReference type="Pfam" id="PF13560">
    <property type="entry name" value="HTH_31"/>
    <property type="match status" value="1"/>
</dbReference>
<feature type="domain" description="HTH cro/C1-type" evidence="1">
    <location>
        <begin position="14"/>
        <end position="86"/>
    </location>
</feature>
<reference evidence="2 3" key="1">
    <citation type="submission" date="2017-03" db="EMBL/GenBank/DDBJ databases">
        <title>Isolation of Levoglucosan Utilizing Bacteria.</title>
        <authorList>
            <person name="Arya A.S."/>
        </authorList>
    </citation>
    <scope>NUCLEOTIDE SEQUENCE [LARGE SCALE GENOMIC DNA]</scope>
    <source>
        <strain evidence="2 3">MEC069</strain>
    </source>
</reference>
<proteinExistence type="predicted"/>
<dbReference type="InterPro" id="IPR041413">
    <property type="entry name" value="MLTR_LBD"/>
</dbReference>
<dbReference type="Gene3D" id="3.30.450.180">
    <property type="match status" value="1"/>
</dbReference>
<dbReference type="PANTHER" id="PTHR35010">
    <property type="entry name" value="BLL4672 PROTEIN-RELATED"/>
    <property type="match status" value="1"/>
</dbReference>
<dbReference type="InterPro" id="IPR001387">
    <property type="entry name" value="Cro/C1-type_HTH"/>
</dbReference>
<evidence type="ECO:0000313" key="3">
    <source>
        <dbReference type="Proteomes" id="UP000298246"/>
    </source>
</evidence>
<sequence length="277" mass="31956">MRTELERSKELAHFLQTRRARLTPQQVGLPPGLRRRTPGLRRAEVAQLAGVSVDWYTWLEQGRDIQASPQVLESLVLALRLDENERKHLFLLAYGHLPPESKPVSREVSPLLQTLLDRQGDCPAYVVNTRWDIVAWNEAARRVFGDYAAMTERERNSLWRFFTDPTVRGLLGGHWEENARRRLAQFRASYGGHIGDPWWNTILDELCAASAEFRQWWPEHDVLNVPEGLKELQHPVAGTLVLEHLTFQAVDAPDLQMTINLPHDDVTAERLKRLNQR</sequence>
<dbReference type="SMART" id="SM00530">
    <property type="entry name" value="HTH_XRE"/>
    <property type="match status" value="1"/>
</dbReference>
<dbReference type="Gene3D" id="1.10.260.40">
    <property type="entry name" value="lambda repressor-like DNA-binding domains"/>
    <property type="match status" value="1"/>
</dbReference>
<dbReference type="EMBL" id="MYFO01000026">
    <property type="protein sequence ID" value="TFE85371.1"/>
    <property type="molecule type" value="Genomic_DNA"/>
</dbReference>
<dbReference type="Pfam" id="PF17765">
    <property type="entry name" value="MLTR_LBD"/>
    <property type="match status" value="1"/>
</dbReference>
<dbReference type="GO" id="GO:0003677">
    <property type="term" value="F:DNA binding"/>
    <property type="evidence" value="ECO:0007669"/>
    <property type="project" value="InterPro"/>
</dbReference>
<evidence type="ECO:0000259" key="1">
    <source>
        <dbReference type="SMART" id="SM00530"/>
    </source>
</evidence>
<dbReference type="InterPro" id="IPR010982">
    <property type="entry name" value="Lambda_DNA-bd_dom_sf"/>
</dbReference>
<dbReference type="Proteomes" id="UP000298246">
    <property type="component" value="Unassembled WGS sequence"/>
</dbReference>
<name>A0A4Y8PW90_9BACL</name>
<protein>
    <submittedName>
        <fullName evidence="2">Transcriptional regulator</fullName>
    </submittedName>
</protein>
<organism evidence="2 3">
    <name type="scientific">Paenibacillus athensensis</name>
    <dbReference type="NCBI Taxonomy" id="1967502"/>
    <lineage>
        <taxon>Bacteria</taxon>
        <taxon>Bacillati</taxon>
        <taxon>Bacillota</taxon>
        <taxon>Bacilli</taxon>
        <taxon>Bacillales</taxon>
        <taxon>Paenibacillaceae</taxon>
        <taxon>Paenibacillus</taxon>
    </lineage>
</organism>
<dbReference type="OrthoDB" id="5346389at2"/>
<accession>A0A4Y8PW90</accession>
<dbReference type="AlphaFoldDB" id="A0A4Y8PW90"/>
<comment type="caution">
    <text evidence="2">The sequence shown here is derived from an EMBL/GenBank/DDBJ whole genome shotgun (WGS) entry which is preliminary data.</text>
</comment>
<dbReference type="CDD" id="cd00093">
    <property type="entry name" value="HTH_XRE"/>
    <property type="match status" value="1"/>
</dbReference>
<gene>
    <name evidence="2" type="ORF">B5M42_17575</name>
</gene>
<evidence type="ECO:0000313" key="2">
    <source>
        <dbReference type="EMBL" id="TFE85371.1"/>
    </source>
</evidence>
<keyword evidence="3" id="KW-1185">Reference proteome</keyword>
<dbReference type="RefSeq" id="WP_134755148.1">
    <property type="nucleotide sequence ID" value="NZ_MYFO02000010.1"/>
</dbReference>